<proteinExistence type="predicted"/>
<dbReference type="EMBL" id="SRLO01000302">
    <property type="protein sequence ID" value="TNN62063.1"/>
    <property type="molecule type" value="Genomic_DNA"/>
</dbReference>
<protein>
    <submittedName>
        <fullName evidence="2">Uncharacterized protein</fullName>
    </submittedName>
</protein>
<sequence>MGRQRRRVAGNIGLQHRWVPGICSANGSRGSGVGCGDGGPHVGLQCNGFQAITPDRDRAAAERDSLPLISGSPVFNTAACHSVSTSRVAEQIKSHLRAWTGTIRCCVKLPDSKLNYFRRKYRAAHAKHRHPKSPTNLPPYGSNPQKRLEGMQPEEELMSSLGQMLKVLKVLLDLPARRLNPVPQYPEPPTSEPQELSDLRTSAVQEPSDLRTSEV</sequence>
<dbReference type="AlphaFoldDB" id="A0A4Z2HAM2"/>
<keyword evidence="3" id="KW-1185">Reference proteome</keyword>
<gene>
    <name evidence="2" type="ORF">EYF80_027734</name>
</gene>
<organism evidence="2 3">
    <name type="scientific">Liparis tanakae</name>
    <name type="common">Tanaka's snailfish</name>
    <dbReference type="NCBI Taxonomy" id="230148"/>
    <lineage>
        <taxon>Eukaryota</taxon>
        <taxon>Metazoa</taxon>
        <taxon>Chordata</taxon>
        <taxon>Craniata</taxon>
        <taxon>Vertebrata</taxon>
        <taxon>Euteleostomi</taxon>
        <taxon>Actinopterygii</taxon>
        <taxon>Neopterygii</taxon>
        <taxon>Teleostei</taxon>
        <taxon>Neoteleostei</taxon>
        <taxon>Acanthomorphata</taxon>
        <taxon>Eupercaria</taxon>
        <taxon>Perciformes</taxon>
        <taxon>Cottioidei</taxon>
        <taxon>Cottales</taxon>
        <taxon>Liparidae</taxon>
        <taxon>Liparis</taxon>
    </lineage>
</organism>
<reference evidence="2 3" key="1">
    <citation type="submission" date="2019-03" db="EMBL/GenBank/DDBJ databases">
        <title>First draft genome of Liparis tanakae, snailfish: a comprehensive survey of snailfish specific genes.</title>
        <authorList>
            <person name="Kim W."/>
            <person name="Song I."/>
            <person name="Jeong J.-H."/>
            <person name="Kim D."/>
            <person name="Kim S."/>
            <person name="Ryu S."/>
            <person name="Song J.Y."/>
            <person name="Lee S.K."/>
        </authorList>
    </citation>
    <scope>NUCLEOTIDE SEQUENCE [LARGE SCALE GENOMIC DNA]</scope>
    <source>
        <tissue evidence="2">Muscle</tissue>
    </source>
</reference>
<feature type="region of interest" description="Disordered" evidence="1">
    <location>
        <begin position="125"/>
        <end position="148"/>
    </location>
</feature>
<comment type="caution">
    <text evidence="2">The sequence shown here is derived from an EMBL/GenBank/DDBJ whole genome shotgun (WGS) entry which is preliminary data.</text>
</comment>
<dbReference type="Proteomes" id="UP000314294">
    <property type="component" value="Unassembled WGS sequence"/>
</dbReference>
<feature type="region of interest" description="Disordered" evidence="1">
    <location>
        <begin position="179"/>
        <end position="215"/>
    </location>
</feature>
<evidence type="ECO:0000256" key="1">
    <source>
        <dbReference type="SAM" id="MobiDB-lite"/>
    </source>
</evidence>
<name>A0A4Z2HAM2_9TELE</name>
<accession>A0A4Z2HAM2</accession>
<evidence type="ECO:0000313" key="2">
    <source>
        <dbReference type="EMBL" id="TNN62063.1"/>
    </source>
</evidence>
<evidence type="ECO:0000313" key="3">
    <source>
        <dbReference type="Proteomes" id="UP000314294"/>
    </source>
</evidence>